<dbReference type="OrthoDB" id="3244603at2759"/>
<protein>
    <recommendedName>
        <fullName evidence="2">NADH:ubiquinone reductase (non-electrogenic)</fullName>
        <ecNumber evidence="2">1.6.5.9</ecNumber>
    </recommendedName>
</protein>
<dbReference type="PRINTS" id="PR00368">
    <property type="entry name" value="FADPNR"/>
</dbReference>
<dbReference type="InterPro" id="IPR054585">
    <property type="entry name" value="NDH2-like_C"/>
</dbReference>
<sequence length="555" mass="61208">MSITRAIRPIASSQACRQILLTRPVQRRLLSTPAPTVGPSQSRWRSFLQNLGRVTLAGVIVSGGTFYYVTQRDRHPGLQLPHDDSKKTIAILGSGWGASSLLKGLDTEEWNVVVISPRNYFLFTPLLPSVAVGTLDSRSIIQSTRYITRHKKRAVKVIEAEAQDIDPVAKTITLSDHSPIVGATSTSTINYDYLVYAVGAETQTFGIPGVKEHACFMKELGDAEKFQGQLMDCVETAAFPGQSEEEIDRLLHMVVVGGGPTGIELSGEIHDFLEDDLKSWYPELAERIKITLIEALPSVLPMFSKQLIDYTESTFKDAKIDIKTKTMVKEVKDKSVIVESNGQRHELPMGLLVWAGGNTLRPLTKKLMSYFPSTQTNRRGLSVDNHLRLLVPSTSPDPTGSSSIFALGDCTASSYAPTAQVASQQGAYLARLFGQMAKREKALSRLSELAKADVADPVKDEERKKEIDVIEKQLARAEQQRPFHYSHQGSLAYIGSEKAIADLPFGSGNLATGGVATYLFWRSAYLSTLFSLRNRTLVASDWLKTKIFGRDVSRE</sequence>
<keyword evidence="7" id="KW-0520">NAD</keyword>
<dbReference type="InterPro" id="IPR023753">
    <property type="entry name" value="FAD/NAD-binding_dom"/>
</dbReference>
<evidence type="ECO:0000256" key="9">
    <source>
        <dbReference type="ARBA" id="ARBA00049010"/>
    </source>
</evidence>
<evidence type="ECO:0000256" key="1">
    <source>
        <dbReference type="ARBA" id="ARBA00005272"/>
    </source>
</evidence>
<evidence type="ECO:0000259" key="11">
    <source>
        <dbReference type="Pfam" id="PF22366"/>
    </source>
</evidence>
<dbReference type="Pfam" id="PF22366">
    <property type="entry name" value="NDH2_C"/>
    <property type="match status" value="1"/>
</dbReference>
<keyword evidence="3" id="KW-0285">Flavoprotein</keyword>
<evidence type="ECO:0000256" key="2">
    <source>
        <dbReference type="ARBA" id="ARBA00012637"/>
    </source>
</evidence>
<comment type="catalytic activity">
    <reaction evidence="8">
        <text>a quinone + NADH + H(+) = a quinol + NAD(+)</text>
        <dbReference type="Rhea" id="RHEA:46160"/>
        <dbReference type="ChEBI" id="CHEBI:15378"/>
        <dbReference type="ChEBI" id="CHEBI:24646"/>
        <dbReference type="ChEBI" id="CHEBI:57540"/>
        <dbReference type="ChEBI" id="CHEBI:57945"/>
        <dbReference type="ChEBI" id="CHEBI:132124"/>
        <dbReference type="EC" id="1.6.5.9"/>
    </reaction>
</comment>
<comment type="similarity">
    <text evidence="1">Belongs to the NADH dehydrogenase family.</text>
</comment>
<dbReference type="PANTHER" id="PTHR43706:SF47">
    <property type="entry name" value="EXTERNAL NADH-UBIQUINONE OXIDOREDUCTASE 1, MITOCHONDRIAL-RELATED"/>
    <property type="match status" value="1"/>
</dbReference>
<dbReference type="SUPFAM" id="SSF51905">
    <property type="entry name" value="FAD/NAD(P)-binding domain"/>
    <property type="match status" value="2"/>
</dbReference>
<dbReference type="AlphaFoldDB" id="A0A164PJ22"/>
<dbReference type="InterPro" id="IPR036188">
    <property type="entry name" value="FAD/NAD-bd_sf"/>
</dbReference>
<evidence type="ECO:0000256" key="8">
    <source>
        <dbReference type="ARBA" id="ARBA00047599"/>
    </source>
</evidence>
<proteinExistence type="inferred from homology"/>
<dbReference type="Pfam" id="PF07992">
    <property type="entry name" value="Pyr_redox_2"/>
    <property type="match status" value="1"/>
</dbReference>
<name>A0A164PJ22_9AGAM</name>
<organism evidence="12 13">
    <name type="scientific">Sistotremastrum niveocremeum HHB9708</name>
    <dbReference type="NCBI Taxonomy" id="1314777"/>
    <lineage>
        <taxon>Eukaryota</taxon>
        <taxon>Fungi</taxon>
        <taxon>Dikarya</taxon>
        <taxon>Basidiomycota</taxon>
        <taxon>Agaricomycotina</taxon>
        <taxon>Agaricomycetes</taxon>
        <taxon>Sistotremastrales</taxon>
        <taxon>Sistotremastraceae</taxon>
        <taxon>Sertulicium</taxon>
        <taxon>Sertulicium niveocremeum</taxon>
    </lineage>
</organism>
<comment type="catalytic activity">
    <reaction evidence="9">
        <text>a ubiquinone + NADH + H(+) = a ubiquinol + NAD(+)</text>
        <dbReference type="Rhea" id="RHEA:23152"/>
        <dbReference type="Rhea" id="RHEA-COMP:9565"/>
        <dbReference type="Rhea" id="RHEA-COMP:9566"/>
        <dbReference type="ChEBI" id="CHEBI:15378"/>
        <dbReference type="ChEBI" id="CHEBI:16389"/>
        <dbReference type="ChEBI" id="CHEBI:17976"/>
        <dbReference type="ChEBI" id="CHEBI:57540"/>
        <dbReference type="ChEBI" id="CHEBI:57945"/>
    </reaction>
</comment>
<evidence type="ECO:0000259" key="10">
    <source>
        <dbReference type="Pfam" id="PF07992"/>
    </source>
</evidence>
<evidence type="ECO:0000256" key="5">
    <source>
        <dbReference type="ARBA" id="ARBA00022946"/>
    </source>
</evidence>
<keyword evidence="13" id="KW-1185">Reference proteome</keyword>
<evidence type="ECO:0000256" key="4">
    <source>
        <dbReference type="ARBA" id="ARBA00022827"/>
    </source>
</evidence>
<evidence type="ECO:0000256" key="6">
    <source>
        <dbReference type="ARBA" id="ARBA00023002"/>
    </source>
</evidence>
<evidence type="ECO:0000313" key="13">
    <source>
        <dbReference type="Proteomes" id="UP000076722"/>
    </source>
</evidence>
<dbReference type="GO" id="GO:0005739">
    <property type="term" value="C:mitochondrion"/>
    <property type="evidence" value="ECO:0007669"/>
    <property type="project" value="TreeGrafter"/>
</dbReference>
<gene>
    <name evidence="12" type="ORF">SISNIDRAFT_432373</name>
</gene>
<keyword evidence="4" id="KW-0274">FAD</keyword>
<reference evidence="12 13" key="1">
    <citation type="journal article" date="2016" name="Mol. Biol. Evol.">
        <title>Comparative Genomics of Early-Diverging Mushroom-Forming Fungi Provides Insights into the Origins of Lignocellulose Decay Capabilities.</title>
        <authorList>
            <person name="Nagy L.G."/>
            <person name="Riley R."/>
            <person name="Tritt A."/>
            <person name="Adam C."/>
            <person name="Daum C."/>
            <person name="Floudas D."/>
            <person name="Sun H."/>
            <person name="Yadav J.S."/>
            <person name="Pangilinan J."/>
            <person name="Larsson K.H."/>
            <person name="Matsuura K."/>
            <person name="Barry K."/>
            <person name="Labutti K."/>
            <person name="Kuo R."/>
            <person name="Ohm R.A."/>
            <person name="Bhattacharya S.S."/>
            <person name="Shirouzu T."/>
            <person name="Yoshinaga Y."/>
            <person name="Martin F.M."/>
            <person name="Grigoriev I.V."/>
            <person name="Hibbett D.S."/>
        </authorList>
    </citation>
    <scope>NUCLEOTIDE SEQUENCE [LARGE SCALE GENOMIC DNA]</scope>
    <source>
        <strain evidence="12 13">HHB9708</strain>
    </source>
</reference>
<feature type="domain" description="FAD/NAD(P)-binding" evidence="10">
    <location>
        <begin position="88"/>
        <end position="426"/>
    </location>
</feature>
<accession>A0A164PJ22</accession>
<keyword evidence="5" id="KW-0809">Transit peptide</keyword>
<dbReference type="EC" id="1.6.5.9" evidence="2"/>
<dbReference type="Proteomes" id="UP000076722">
    <property type="component" value="Unassembled WGS sequence"/>
</dbReference>
<dbReference type="PANTHER" id="PTHR43706">
    <property type="entry name" value="NADH DEHYDROGENASE"/>
    <property type="match status" value="1"/>
</dbReference>
<feature type="domain" description="External alternative NADH-ubiquinone oxidoreductase-like C-terminal" evidence="11">
    <location>
        <begin position="487"/>
        <end position="551"/>
    </location>
</feature>
<evidence type="ECO:0000313" key="12">
    <source>
        <dbReference type="EMBL" id="KZS88777.1"/>
    </source>
</evidence>
<dbReference type="EMBL" id="KV419433">
    <property type="protein sequence ID" value="KZS88777.1"/>
    <property type="molecule type" value="Genomic_DNA"/>
</dbReference>
<dbReference type="InterPro" id="IPR045024">
    <property type="entry name" value="NDH-2"/>
</dbReference>
<keyword evidence="6" id="KW-0560">Oxidoreductase</keyword>
<dbReference type="STRING" id="1314777.A0A164PJ22"/>
<evidence type="ECO:0000256" key="7">
    <source>
        <dbReference type="ARBA" id="ARBA00023027"/>
    </source>
</evidence>
<dbReference type="GO" id="GO:0050136">
    <property type="term" value="F:NADH dehydrogenase (quinone) (non-electrogenic) activity"/>
    <property type="evidence" value="ECO:0007669"/>
    <property type="project" value="UniProtKB-EC"/>
</dbReference>
<dbReference type="Gene3D" id="3.50.50.100">
    <property type="match status" value="1"/>
</dbReference>
<evidence type="ECO:0000256" key="3">
    <source>
        <dbReference type="ARBA" id="ARBA00022630"/>
    </source>
</evidence>